<accession>A0A6C0HDK7</accession>
<reference evidence="1" key="1">
    <citation type="journal article" date="2020" name="Nature">
        <title>Giant virus diversity and host interactions through global metagenomics.</title>
        <authorList>
            <person name="Schulz F."/>
            <person name="Roux S."/>
            <person name="Paez-Espino D."/>
            <person name="Jungbluth S."/>
            <person name="Walsh D.A."/>
            <person name="Denef V.J."/>
            <person name="McMahon K.D."/>
            <person name="Konstantinidis K.T."/>
            <person name="Eloe-Fadrosh E.A."/>
            <person name="Kyrpides N.C."/>
            <person name="Woyke T."/>
        </authorList>
    </citation>
    <scope>NUCLEOTIDE SEQUENCE</scope>
    <source>
        <strain evidence="1">GVMAG-M-3300023179-91</strain>
    </source>
</reference>
<proteinExistence type="predicted"/>
<organism evidence="1">
    <name type="scientific">viral metagenome</name>
    <dbReference type="NCBI Taxonomy" id="1070528"/>
    <lineage>
        <taxon>unclassified sequences</taxon>
        <taxon>metagenomes</taxon>
        <taxon>organismal metagenomes</taxon>
    </lineage>
</organism>
<evidence type="ECO:0000313" key="1">
    <source>
        <dbReference type="EMBL" id="QHT78246.1"/>
    </source>
</evidence>
<sequence>MNKNCKKKVGVSICNTFYQKVFWVFKIGQKKCPIFKRGFTFRKKIMQNAFVSIMLSISFFNEKKC</sequence>
<dbReference type="EMBL" id="MN739930">
    <property type="protein sequence ID" value="QHT78246.1"/>
    <property type="molecule type" value="Genomic_DNA"/>
</dbReference>
<dbReference type="AlphaFoldDB" id="A0A6C0HDK7"/>
<protein>
    <submittedName>
        <fullName evidence="1">Uncharacterized protein</fullName>
    </submittedName>
</protein>
<name>A0A6C0HDK7_9ZZZZ</name>